<sequence>MENGTVFCILLIWITPDMNVDKTKVIFINFMNLNFSMKKPRFVPITPCPVPTVPDEESFSSFPADPFRSCKVAMRSPHNLPFSRLNSPNCLSLAL</sequence>
<proteinExistence type="predicted"/>
<dbReference type="Proteomes" id="UP000796761">
    <property type="component" value="Unassembled WGS sequence"/>
</dbReference>
<dbReference type="EMBL" id="SWJQ01000392">
    <property type="protein sequence ID" value="TRZ14995.1"/>
    <property type="molecule type" value="Genomic_DNA"/>
</dbReference>
<evidence type="ECO:0000313" key="1">
    <source>
        <dbReference type="EMBL" id="TRZ14995.1"/>
    </source>
</evidence>
<comment type="caution">
    <text evidence="1">The sequence shown here is derived from an EMBL/GenBank/DDBJ whole genome shotgun (WGS) entry which is preliminary data.</text>
</comment>
<protein>
    <submittedName>
        <fullName evidence="1">Uncharacterized protein</fullName>
    </submittedName>
</protein>
<name>A0A8K1GBX6_9PASS</name>
<evidence type="ECO:0000313" key="2">
    <source>
        <dbReference type="Proteomes" id="UP000796761"/>
    </source>
</evidence>
<gene>
    <name evidence="1" type="ORF">HGM15179_012114</name>
</gene>
<keyword evidence="2" id="KW-1185">Reference proteome</keyword>
<accession>A0A8K1GBX6</accession>
<reference evidence="1" key="1">
    <citation type="submission" date="2019-04" db="EMBL/GenBank/DDBJ databases">
        <title>Genome assembly of Zosterops borbonicus 15179.</title>
        <authorList>
            <person name="Leroy T."/>
            <person name="Anselmetti Y."/>
            <person name="Tilak M.-K."/>
            <person name="Nabholz B."/>
        </authorList>
    </citation>
    <scope>NUCLEOTIDE SEQUENCE</scope>
    <source>
        <strain evidence="1">HGM_15179</strain>
        <tissue evidence="1">Muscle</tissue>
    </source>
</reference>
<organism evidence="1 2">
    <name type="scientific">Zosterops borbonicus</name>
    <dbReference type="NCBI Taxonomy" id="364589"/>
    <lineage>
        <taxon>Eukaryota</taxon>
        <taxon>Metazoa</taxon>
        <taxon>Chordata</taxon>
        <taxon>Craniata</taxon>
        <taxon>Vertebrata</taxon>
        <taxon>Euteleostomi</taxon>
        <taxon>Archelosauria</taxon>
        <taxon>Archosauria</taxon>
        <taxon>Dinosauria</taxon>
        <taxon>Saurischia</taxon>
        <taxon>Theropoda</taxon>
        <taxon>Coelurosauria</taxon>
        <taxon>Aves</taxon>
        <taxon>Neognathae</taxon>
        <taxon>Neoaves</taxon>
        <taxon>Telluraves</taxon>
        <taxon>Australaves</taxon>
        <taxon>Passeriformes</taxon>
        <taxon>Sylvioidea</taxon>
        <taxon>Zosteropidae</taxon>
        <taxon>Zosterops</taxon>
    </lineage>
</organism>
<dbReference type="AlphaFoldDB" id="A0A8K1GBX6"/>